<dbReference type="GO" id="GO:0016020">
    <property type="term" value="C:membrane"/>
    <property type="evidence" value="ECO:0007669"/>
    <property type="project" value="GOC"/>
</dbReference>
<evidence type="ECO:0000256" key="5">
    <source>
        <dbReference type="ARBA" id="ARBA00022516"/>
    </source>
</evidence>
<dbReference type="OrthoDB" id="9801642at2"/>
<organism evidence="12 13">
    <name type="scientific">Maricaulis salignorans</name>
    <dbReference type="NCBI Taxonomy" id="144026"/>
    <lineage>
        <taxon>Bacteria</taxon>
        <taxon>Pseudomonadati</taxon>
        <taxon>Pseudomonadota</taxon>
        <taxon>Alphaproteobacteria</taxon>
        <taxon>Maricaulales</taxon>
        <taxon>Maricaulaceae</taxon>
        <taxon>Maricaulis</taxon>
    </lineage>
</organism>
<dbReference type="InterPro" id="IPR003835">
    <property type="entry name" value="Glyco_trans_19"/>
</dbReference>
<evidence type="ECO:0000256" key="9">
    <source>
        <dbReference type="ARBA" id="ARBA00023098"/>
    </source>
</evidence>
<evidence type="ECO:0000256" key="8">
    <source>
        <dbReference type="ARBA" id="ARBA00022679"/>
    </source>
</evidence>
<comment type="catalytic activity">
    <reaction evidence="10">
        <text>a lipid X + a UDP-2-N,3-O-bis[(3R)-3-hydroxyacyl]-alpha-D-glucosamine = a lipid A disaccharide + UDP + H(+)</text>
        <dbReference type="Rhea" id="RHEA:67828"/>
        <dbReference type="ChEBI" id="CHEBI:15378"/>
        <dbReference type="ChEBI" id="CHEBI:58223"/>
        <dbReference type="ChEBI" id="CHEBI:137748"/>
        <dbReference type="ChEBI" id="CHEBI:176338"/>
        <dbReference type="ChEBI" id="CHEBI:176343"/>
        <dbReference type="EC" id="2.4.1.182"/>
    </reaction>
</comment>
<dbReference type="GO" id="GO:0005543">
    <property type="term" value="F:phospholipid binding"/>
    <property type="evidence" value="ECO:0007669"/>
    <property type="project" value="TreeGrafter"/>
</dbReference>
<evidence type="ECO:0000256" key="6">
    <source>
        <dbReference type="ARBA" id="ARBA00022556"/>
    </source>
</evidence>
<protein>
    <recommendedName>
        <fullName evidence="4 11">Lipid-A-disaccharide synthase</fullName>
        <ecNumber evidence="3 11">2.4.1.182</ecNumber>
    </recommendedName>
</protein>
<dbReference type="NCBIfam" id="TIGR00215">
    <property type="entry name" value="lpxB"/>
    <property type="match status" value="1"/>
</dbReference>
<dbReference type="EMBL" id="FNHG01000018">
    <property type="protein sequence ID" value="SDM69134.1"/>
    <property type="molecule type" value="Genomic_DNA"/>
</dbReference>
<gene>
    <name evidence="12" type="ORF">SAMN04488568_11853</name>
</gene>
<keyword evidence="7" id="KW-0328">Glycosyltransferase</keyword>
<keyword evidence="9" id="KW-0443">Lipid metabolism</keyword>
<dbReference type="EC" id="2.4.1.182" evidence="3 11"/>
<accession>A0A1G9VAB6</accession>
<dbReference type="Proteomes" id="UP000199759">
    <property type="component" value="Unassembled WGS sequence"/>
</dbReference>
<evidence type="ECO:0000256" key="10">
    <source>
        <dbReference type="ARBA" id="ARBA00048975"/>
    </source>
</evidence>
<dbReference type="STRING" id="144026.SAMN04488568_11853"/>
<evidence type="ECO:0000256" key="2">
    <source>
        <dbReference type="ARBA" id="ARBA00007868"/>
    </source>
</evidence>
<evidence type="ECO:0000256" key="1">
    <source>
        <dbReference type="ARBA" id="ARBA00002056"/>
    </source>
</evidence>
<evidence type="ECO:0000313" key="12">
    <source>
        <dbReference type="EMBL" id="SDM69134.1"/>
    </source>
</evidence>
<sequence>MTTPLVYIVAAERSGELLGADLIRSLRKVRGDSLDFAGVGGAAMAAEGVPTAVDIDGLAIIGWIDGLLAFRRVKERVALTVADILARKPDVVVLIDSWGFMLRVAQGVRAADPSIKLIKYVGPQVFATRPGRAKTLAATVDHLLSIVSFDAPFYTDFGLPVTFVGNPTLERMTVGDGAAFRASHGLDPDAQAMLVLFGSRPAEIRRMYDVMVQAIERILRRQPALKIVIVVAEPVAEVVQARLQIDTRMPDDIIIVSEAEKADAFAAVDLALACSGTVITELATTGVPTVAAYRLGWITWALIRMLNVMKSPYTTLVNMASDSNLVLEHVQTRCTAPRLAASTQSLLDSPERRRQIGQALRQATDEMRGEGKASDRAAEVVLQYLPRA</sequence>
<name>A0A1G9VAB6_9PROT</name>
<dbReference type="AlphaFoldDB" id="A0A1G9VAB6"/>
<dbReference type="Pfam" id="PF02684">
    <property type="entry name" value="LpxB"/>
    <property type="match status" value="1"/>
</dbReference>
<keyword evidence="8" id="KW-0808">Transferase</keyword>
<keyword evidence="13" id="KW-1185">Reference proteome</keyword>
<dbReference type="SUPFAM" id="SSF53756">
    <property type="entry name" value="UDP-Glycosyltransferase/glycogen phosphorylase"/>
    <property type="match status" value="1"/>
</dbReference>
<evidence type="ECO:0000256" key="11">
    <source>
        <dbReference type="NCBIfam" id="TIGR00215"/>
    </source>
</evidence>
<proteinExistence type="inferred from homology"/>
<evidence type="ECO:0000256" key="3">
    <source>
        <dbReference type="ARBA" id="ARBA00012687"/>
    </source>
</evidence>
<comment type="function">
    <text evidence="1">Condensation of UDP-2,3-diacylglucosamine and 2,3-diacylglucosamine-1-phosphate to form lipid A disaccharide, a precursor of lipid A, a phosphorylated glycolipid that anchors the lipopolysaccharide to the outer membrane of the cell.</text>
</comment>
<dbReference type="GO" id="GO:0008915">
    <property type="term" value="F:lipid-A-disaccharide synthase activity"/>
    <property type="evidence" value="ECO:0007669"/>
    <property type="project" value="UniProtKB-UniRule"/>
</dbReference>
<dbReference type="PANTHER" id="PTHR30372">
    <property type="entry name" value="LIPID-A-DISACCHARIDE SYNTHASE"/>
    <property type="match status" value="1"/>
</dbReference>
<keyword evidence="5" id="KW-0444">Lipid biosynthesis</keyword>
<evidence type="ECO:0000256" key="4">
    <source>
        <dbReference type="ARBA" id="ARBA00020902"/>
    </source>
</evidence>
<dbReference type="Gene3D" id="3.40.50.2000">
    <property type="entry name" value="Glycogen Phosphorylase B"/>
    <property type="match status" value="1"/>
</dbReference>
<keyword evidence="6" id="KW-0441">Lipid A biosynthesis</keyword>
<dbReference type="RefSeq" id="WP_091771333.1">
    <property type="nucleotide sequence ID" value="NZ_FNHG01000018.1"/>
</dbReference>
<dbReference type="PANTHER" id="PTHR30372:SF4">
    <property type="entry name" value="LIPID-A-DISACCHARIDE SYNTHASE, MITOCHONDRIAL-RELATED"/>
    <property type="match status" value="1"/>
</dbReference>
<evidence type="ECO:0000313" key="13">
    <source>
        <dbReference type="Proteomes" id="UP000199759"/>
    </source>
</evidence>
<comment type="similarity">
    <text evidence="2">Belongs to the LpxB family.</text>
</comment>
<evidence type="ECO:0000256" key="7">
    <source>
        <dbReference type="ARBA" id="ARBA00022676"/>
    </source>
</evidence>
<dbReference type="GO" id="GO:0009245">
    <property type="term" value="P:lipid A biosynthetic process"/>
    <property type="evidence" value="ECO:0007669"/>
    <property type="project" value="UniProtKB-UniRule"/>
</dbReference>
<reference evidence="12 13" key="1">
    <citation type="submission" date="2016-10" db="EMBL/GenBank/DDBJ databases">
        <authorList>
            <person name="de Groot N.N."/>
        </authorList>
    </citation>
    <scope>NUCLEOTIDE SEQUENCE [LARGE SCALE GENOMIC DNA]</scope>
    <source>
        <strain evidence="12 13">DSM 16077</strain>
    </source>
</reference>